<gene>
    <name evidence="3" type="ORF">SAMN05421642_12753</name>
</gene>
<dbReference type="Pfam" id="PF13561">
    <property type="entry name" value="adh_short_C2"/>
    <property type="match status" value="1"/>
</dbReference>
<proteinExistence type="inferred from homology"/>
<dbReference type="FunFam" id="3.40.50.720:FF:000084">
    <property type="entry name" value="Short-chain dehydrogenase reductase"/>
    <property type="match status" value="1"/>
</dbReference>
<reference evidence="4" key="1">
    <citation type="submission" date="2017-06" db="EMBL/GenBank/DDBJ databases">
        <authorList>
            <person name="Varghese N."/>
            <person name="Submissions S."/>
        </authorList>
    </citation>
    <scope>NUCLEOTIDE SEQUENCE [LARGE SCALE GENOMIC DNA]</scope>
    <source>
        <strain evidence="4">JCM 23211</strain>
    </source>
</reference>
<dbReference type="Proteomes" id="UP000198327">
    <property type="component" value="Unassembled WGS sequence"/>
</dbReference>
<sequence length="255" mass="26307">MTTHSKFTGNCALVTGAGRGIGQAIAERLAADGAHVLIADIDHVRSTKVVKRLLDRGLSAEALTLDVSDVRIVELAAKIGALDIVVANAGIQTFAPAAALTVDEWNRVLDINARGVLLTLQLAAKCLVDGGSIVTVASIQAHLPNPLSAHYAASKAAVLSLTRTFATALAPQGIRVNAVAPGRIDTDLSEYASVEVGKITGEDADETLQRRISTNPLGRTGTADEVAAAVAFLASDDASYITGECINVCGGDVML</sequence>
<dbReference type="PRINTS" id="PR00081">
    <property type="entry name" value="GDHRDH"/>
</dbReference>
<dbReference type="GO" id="GO:0016616">
    <property type="term" value="F:oxidoreductase activity, acting on the CH-OH group of donors, NAD or NADP as acceptor"/>
    <property type="evidence" value="ECO:0007669"/>
    <property type="project" value="TreeGrafter"/>
</dbReference>
<evidence type="ECO:0000256" key="1">
    <source>
        <dbReference type="ARBA" id="ARBA00006484"/>
    </source>
</evidence>
<dbReference type="PANTHER" id="PTHR42760">
    <property type="entry name" value="SHORT-CHAIN DEHYDROGENASES/REDUCTASES FAMILY MEMBER"/>
    <property type="match status" value="1"/>
</dbReference>
<dbReference type="InterPro" id="IPR020904">
    <property type="entry name" value="Sc_DH/Rdtase_CS"/>
</dbReference>
<dbReference type="AlphaFoldDB" id="A0A239N3B5"/>
<name>A0A239N3B5_9NOCA</name>
<accession>A0A239N3B5</accession>
<organism evidence="3 4">
    <name type="scientific">Rhodococcoides kyotonense</name>
    <dbReference type="NCBI Taxonomy" id="398843"/>
    <lineage>
        <taxon>Bacteria</taxon>
        <taxon>Bacillati</taxon>
        <taxon>Actinomycetota</taxon>
        <taxon>Actinomycetes</taxon>
        <taxon>Mycobacteriales</taxon>
        <taxon>Nocardiaceae</taxon>
        <taxon>Rhodococcoides</taxon>
    </lineage>
</organism>
<dbReference type="OrthoDB" id="7064009at2"/>
<dbReference type="InterPro" id="IPR036291">
    <property type="entry name" value="NAD(P)-bd_dom_sf"/>
</dbReference>
<comment type="similarity">
    <text evidence="1">Belongs to the short-chain dehydrogenases/reductases (SDR) family.</text>
</comment>
<protein>
    <submittedName>
        <fullName evidence="3">3-oxoacyl-[acyl-carrier protein] reductase/meso-butanediol dehydrogenase / (S,S)-butanediol dehydrogenase / diacetyl reductase</fullName>
    </submittedName>
</protein>
<dbReference type="Gene3D" id="3.40.50.720">
    <property type="entry name" value="NAD(P)-binding Rossmann-like Domain"/>
    <property type="match status" value="1"/>
</dbReference>
<dbReference type="SUPFAM" id="SSF51735">
    <property type="entry name" value="NAD(P)-binding Rossmann-fold domains"/>
    <property type="match status" value="1"/>
</dbReference>
<dbReference type="PANTHER" id="PTHR42760:SF133">
    <property type="entry name" value="3-OXOACYL-[ACYL-CARRIER-PROTEIN] REDUCTASE"/>
    <property type="match status" value="1"/>
</dbReference>
<dbReference type="PROSITE" id="PS00061">
    <property type="entry name" value="ADH_SHORT"/>
    <property type="match status" value="1"/>
</dbReference>
<dbReference type="GO" id="GO:0006633">
    <property type="term" value="P:fatty acid biosynthetic process"/>
    <property type="evidence" value="ECO:0007669"/>
    <property type="project" value="TreeGrafter"/>
</dbReference>
<dbReference type="RefSeq" id="WP_089252289.1">
    <property type="nucleotide sequence ID" value="NZ_FZOW01000027.1"/>
</dbReference>
<evidence type="ECO:0000256" key="2">
    <source>
        <dbReference type="ARBA" id="ARBA00023002"/>
    </source>
</evidence>
<keyword evidence="4" id="KW-1185">Reference proteome</keyword>
<evidence type="ECO:0000313" key="3">
    <source>
        <dbReference type="EMBL" id="SNT48942.1"/>
    </source>
</evidence>
<evidence type="ECO:0000313" key="4">
    <source>
        <dbReference type="Proteomes" id="UP000198327"/>
    </source>
</evidence>
<dbReference type="PRINTS" id="PR00080">
    <property type="entry name" value="SDRFAMILY"/>
</dbReference>
<dbReference type="CDD" id="cd05233">
    <property type="entry name" value="SDR_c"/>
    <property type="match status" value="1"/>
</dbReference>
<dbReference type="InterPro" id="IPR002347">
    <property type="entry name" value="SDR_fam"/>
</dbReference>
<dbReference type="GO" id="GO:0048038">
    <property type="term" value="F:quinone binding"/>
    <property type="evidence" value="ECO:0007669"/>
    <property type="project" value="TreeGrafter"/>
</dbReference>
<keyword evidence="2" id="KW-0560">Oxidoreductase</keyword>
<dbReference type="EMBL" id="FZOW01000027">
    <property type="protein sequence ID" value="SNT48942.1"/>
    <property type="molecule type" value="Genomic_DNA"/>
</dbReference>